<dbReference type="InterPro" id="IPR018392">
    <property type="entry name" value="LysM"/>
</dbReference>
<dbReference type="InterPro" id="IPR008972">
    <property type="entry name" value="Cupredoxin"/>
</dbReference>
<reference evidence="7 8" key="1">
    <citation type="submission" date="2019-08" db="EMBL/GenBank/DDBJ databases">
        <authorList>
            <person name="Toschakov S.V."/>
        </authorList>
    </citation>
    <scope>NUCLEOTIDE SEQUENCE [LARGE SCALE GENOMIC DNA]</scope>
    <source>
        <strain evidence="7 8">3753O</strain>
    </source>
</reference>
<dbReference type="SUPFAM" id="SSF49503">
    <property type="entry name" value="Cupredoxins"/>
    <property type="match status" value="1"/>
</dbReference>
<dbReference type="InterPro" id="IPR009056">
    <property type="entry name" value="Cyt_c-like_dom"/>
</dbReference>
<dbReference type="CDD" id="cd00118">
    <property type="entry name" value="LysM"/>
    <property type="match status" value="3"/>
</dbReference>
<evidence type="ECO:0000256" key="1">
    <source>
        <dbReference type="ARBA" id="ARBA00022617"/>
    </source>
</evidence>
<organism evidence="7 8">
    <name type="scientific">Tepidiforma bonchosmolovskayae</name>
    <dbReference type="NCBI Taxonomy" id="2601677"/>
    <lineage>
        <taxon>Bacteria</taxon>
        <taxon>Bacillati</taxon>
        <taxon>Chloroflexota</taxon>
        <taxon>Tepidiformia</taxon>
        <taxon>Tepidiformales</taxon>
        <taxon>Tepidiformaceae</taxon>
        <taxon>Tepidiforma</taxon>
    </lineage>
</organism>
<keyword evidence="1 4" id="KW-0349">Heme</keyword>
<dbReference type="SUPFAM" id="SSF46626">
    <property type="entry name" value="Cytochrome c"/>
    <property type="match status" value="1"/>
</dbReference>
<dbReference type="SMART" id="SM00257">
    <property type="entry name" value="LysM"/>
    <property type="match status" value="6"/>
</dbReference>
<dbReference type="Pfam" id="PF01476">
    <property type="entry name" value="LysM"/>
    <property type="match status" value="5"/>
</dbReference>
<evidence type="ECO:0000259" key="6">
    <source>
        <dbReference type="PROSITE" id="PS51782"/>
    </source>
</evidence>
<dbReference type="PROSITE" id="PS51007">
    <property type="entry name" value="CYTC"/>
    <property type="match status" value="1"/>
</dbReference>
<dbReference type="PANTHER" id="PTHR33734:SF22">
    <property type="entry name" value="MEMBRANE-BOUND LYTIC MUREIN TRANSGLYCOSYLASE D"/>
    <property type="match status" value="1"/>
</dbReference>
<protein>
    <submittedName>
        <fullName evidence="7">LysM peptidoglycan-binding domain-containing protein</fullName>
    </submittedName>
</protein>
<dbReference type="PROSITE" id="PS51782">
    <property type="entry name" value="LYSM"/>
    <property type="match status" value="2"/>
</dbReference>
<dbReference type="Gene3D" id="3.10.350.10">
    <property type="entry name" value="LysM domain"/>
    <property type="match status" value="4"/>
</dbReference>
<reference evidence="7 8" key="2">
    <citation type="submission" date="2019-10" db="EMBL/GenBank/DDBJ databases">
        <title>Thermopilla bonchosmolovskayae gen. nov., sp. nov., a moderately thermophilic Chloroflexi bacterium from a Chukotka hot spring (Arctic, Russia), representing a novel classis Thermopillaia, which include previously uncultivated lineage OLB14.</title>
        <authorList>
            <person name="Kochetkova T.V."/>
            <person name="Zayulina K.S."/>
            <person name="Zhigarkov V.S."/>
            <person name="Minaev N.V."/>
            <person name="Novikov A."/>
            <person name="Toshchakov S.V."/>
            <person name="Elcheninov A.G."/>
            <person name="Kublanov I.V."/>
        </authorList>
    </citation>
    <scope>NUCLEOTIDE SEQUENCE [LARGE SCALE GENOMIC DNA]</scope>
    <source>
        <strain evidence="7 8">3753O</strain>
    </source>
</reference>
<dbReference type="RefSeq" id="WP_158066989.1">
    <property type="nucleotide sequence ID" value="NZ_CP042829.1"/>
</dbReference>
<dbReference type="Gene3D" id="1.10.760.10">
    <property type="entry name" value="Cytochrome c-like domain"/>
    <property type="match status" value="1"/>
</dbReference>
<dbReference type="Pfam" id="PF13442">
    <property type="entry name" value="Cytochrome_CBB3"/>
    <property type="match status" value="1"/>
</dbReference>
<dbReference type="SUPFAM" id="SSF54106">
    <property type="entry name" value="LysM domain"/>
    <property type="match status" value="1"/>
</dbReference>
<gene>
    <name evidence="7" type="ORF">Tbon_07115</name>
</gene>
<evidence type="ECO:0000313" key="7">
    <source>
        <dbReference type="EMBL" id="QFG03073.1"/>
    </source>
</evidence>
<dbReference type="Proteomes" id="UP000326331">
    <property type="component" value="Chromosome"/>
</dbReference>
<evidence type="ECO:0000313" key="8">
    <source>
        <dbReference type="Proteomes" id="UP000326331"/>
    </source>
</evidence>
<dbReference type="InterPro" id="IPR036909">
    <property type="entry name" value="Cyt_c-like_dom_sf"/>
</dbReference>
<accession>A0ABX6C1F0</accession>
<dbReference type="Gene3D" id="2.60.40.420">
    <property type="entry name" value="Cupredoxins - blue copper proteins"/>
    <property type="match status" value="1"/>
</dbReference>
<sequence>MNTQKQIILIVALLFMTVGGCAAYAAIDLPVRADSQSQWTLDQSRERGALLYANNCRTCHGNRGEGGVGLPLDTPELKNQDPLVLAANKAMIRRTLYCGRAGTRMPAWLNTNGGSLNAIQIEHLINLITAPEDTEVDGVPTSKWWLEAEHFAHNLNTELSALVGGDTLSTIAKAHGIGYREIFAANGNRNVDEILPKNTRVQIPGFKARPDGYIYTVYKDNETLRKIADSQLVGPVIIADLNGLKYTFEEKRGVATLQLLTEDGKPRAGLFPGETLKLPEGATYIVAAGDTPASIAQQHGIAVADLRRLNPTIFQGVNDTDPLEHRRQLNLPSLVYVAREGDTLQSIAEAHGIKDVVGLAQLNNLDAGAPVVNPGQEIRLPSGTRYIVGLADTWESVARSHKTTAAELARANGGDPATPLSQDVVLQLPKIDRYTVRGQTLEEVAKGFANVTAATLAEANGIQPNSILAIGTTLKLPDSAWGTAPPDAINPGTACVQYAVPNAVFQTLPGLGTPVSVKKPENFSTDVRFEAHANDWTIVADGQAQQPNLGGVKVKPGTTITFTSIVGLHNIVFNGEVQGADLKQGDTRQITMNTPGEYKVTCDYHPPMLGYIWVEQ</sequence>
<dbReference type="EMBL" id="CP042829">
    <property type="protein sequence ID" value="QFG03073.1"/>
    <property type="molecule type" value="Genomic_DNA"/>
</dbReference>
<keyword evidence="3 4" id="KW-0408">Iron</keyword>
<feature type="domain" description="LysM" evidence="6">
    <location>
        <begin position="334"/>
        <end position="380"/>
    </location>
</feature>
<evidence type="ECO:0000256" key="4">
    <source>
        <dbReference type="PROSITE-ProRule" id="PRU00433"/>
    </source>
</evidence>
<feature type="domain" description="Cytochrome c" evidence="5">
    <location>
        <begin position="43"/>
        <end position="132"/>
    </location>
</feature>
<dbReference type="InterPro" id="IPR036779">
    <property type="entry name" value="LysM_dom_sf"/>
</dbReference>
<evidence type="ECO:0000256" key="3">
    <source>
        <dbReference type="ARBA" id="ARBA00023004"/>
    </source>
</evidence>
<evidence type="ECO:0000259" key="5">
    <source>
        <dbReference type="PROSITE" id="PS51007"/>
    </source>
</evidence>
<feature type="domain" description="LysM" evidence="6">
    <location>
        <begin position="282"/>
        <end position="331"/>
    </location>
</feature>
<keyword evidence="2 4" id="KW-0479">Metal-binding</keyword>
<name>A0ABX6C1F0_9CHLR</name>
<keyword evidence="8" id="KW-1185">Reference proteome</keyword>
<evidence type="ECO:0000256" key="2">
    <source>
        <dbReference type="ARBA" id="ARBA00022723"/>
    </source>
</evidence>
<proteinExistence type="predicted"/>
<dbReference type="PROSITE" id="PS51257">
    <property type="entry name" value="PROKAR_LIPOPROTEIN"/>
    <property type="match status" value="1"/>
</dbReference>
<dbReference type="PANTHER" id="PTHR33734">
    <property type="entry name" value="LYSM DOMAIN-CONTAINING GPI-ANCHORED PROTEIN 2"/>
    <property type="match status" value="1"/>
</dbReference>